<dbReference type="OrthoDB" id="5819035at2759"/>
<dbReference type="InterPro" id="IPR001506">
    <property type="entry name" value="Peptidase_M12A"/>
</dbReference>
<dbReference type="AlphaFoldDB" id="A0A090MZA7"/>
<evidence type="ECO:0000256" key="4">
    <source>
        <dbReference type="ARBA" id="ARBA00022833"/>
    </source>
</evidence>
<dbReference type="PANTHER" id="PTHR10127">
    <property type="entry name" value="DISCOIDIN, CUB, EGF, LAMININ , AND ZINC METALLOPROTEASE DOMAIN CONTAINING"/>
    <property type="match status" value="1"/>
</dbReference>
<evidence type="ECO:0000256" key="2">
    <source>
        <dbReference type="ARBA" id="ARBA00022723"/>
    </source>
</evidence>
<comment type="cofactor">
    <cofactor evidence="7">
        <name>Zn(2+)</name>
        <dbReference type="ChEBI" id="CHEBI:29105"/>
    </cofactor>
    <text evidence="7">Binds 1 zinc ion per subunit.</text>
</comment>
<evidence type="ECO:0000256" key="3">
    <source>
        <dbReference type="ARBA" id="ARBA00022801"/>
    </source>
</evidence>
<evidence type="ECO:0000256" key="6">
    <source>
        <dbReference type="PROSITE-ProRule" id="PRU01211"/>
    </source>
</evidence>
<dbReference type="PROSITE" id="PS51864">
    <property type="entry name" value="ASTACIN"/>
    <property type="match status" value="1"/>
</dbReference>
<dbReference type="WormBase" id="SRAE_2000326000">
    <property type="protein sequence ID" value="SRP11931"/>
    <property type="gene ID" value="WBGene00263481"/>
</dbReference>
<dbReference type="InterPro" id="IPR024079">
    <property type="entry name" value="MetalloPept_cat_dom_sf"/>
</dbReference>
<evidence type="ECO:0000313" key="10">
    <source>
        <dbReference type="Proteomes" id="UP000035682"/>
    </source>
</evidence>
<dbReference type="SUPFAM" id="SSF55486">
    <property type="entry name" value="Metalloproteases ('zincins'), catalytic domain"/>
    <property type="match status" value="1"/>
</dbReference>
<evidence type="ECO:0000313" key="13">
    <source>
        <dbReference type="WormBase" id="SRAE_2000326000"/>
    </source>
</evidence>
<dbReference type="GO" id="GO:0006508">
    <property type="term" value="P:proteolysis"/>
    <property type="evidence" value="ECO:0007669"/>
    <property type="project" value="UniProtKB-KW"/>
</dbReference>
<dbReference type="WBParaSite" id="SRAE_2000326000.2">
    <property type="protein sequence ID" value="SRAE_2000326000.2"/>
    <property type="gene ID" value="WBGene00263481"/>
</dbReference>
<keyword evidence="4 7" id="KW-0862">Zinc</keyword>
<dbReference type="CTD" id="36380974"/>
<organism evidence="9">
    <name type="scientific">Strongyloides ratti</name>
    <name type="common">Parasitic roundworm</name>
    <dbReference type="NCBI Taxonomy" id="34506"/>
    <lineage>
        <taxon>Eukaryota</taxon>
        <taxon>Metazoa</taxon>
        <taxon>Ecdysozoa</taxon>
        <taxon>Nematoda</taxon>
        <taxon>Chromadorea</taxon>
        <taxon>Rhabditida</taxon>
        <taxon>Tylenchina</taxon>
        <taxon>Panagrolaimomorpha</taxon>
        <taxon>Strongyloidoidea</taxon>
        <taxon>Strongyloididae</taxon>
        <taxon>Strongyloides</taxon>
    </lineage>
</organism>
<dbReference type="Proteomes" id="UP000035682">
    <property type="component" value="Unplaced"/>
</dbReference>
<keyword evidence="1 7" id="KW-0645">Protease</keyword>
<comment type="caution">
    <text evidence="6">Lacks conserved residue(s) required for the propagation of feature annotation.</text>
</comment>
<evidence type="ECO:0000313" key="11">
    <source>
        <dbReference type="WBParaSite" id="SRAE_2000326000.1"/>
    </source>
</evidence>
<keyword evidence="5 7" id="KW-0482">Metalloprotease</keyword>
<feature type="domain" description="Peptidase M12A" evidence="8">
    <location>
        <begin position="33"/>
        <end position="226"/>
    </location>
</feature>
<evidence type="ECO:0000256" key="1">
    <source>
        <dbReference type="ARBA" id="ARBA00022670"/>
    </source>
</evidence>
<evidence type="ECO:0000259" key="8">
    <source>
        <dbReference type="PROSITE" id="PS51864"/>
    </source>
</evidence>
<feature type="active site" evidence="6">
    <location>
        <position position="124"/>
    </location>
</feature>
<dbReference type="PANTHER" id="PTHR10127:SF780">
    <property type="entry name" value="METALLOENDOPEPTIDASE"/>
    <property type="match status" value="1"/>
</dbReference>
<dbReference type="EC" id="3.4.24.-" evidence="7"/>
<dbReference type="GO" id="GO:0004222">
    <property type="term" value="F:metalloendopeptidase activity"/>
    <property type="evidence" value="ECO:0007669"/>
    <property type="project" value="UniProtKB-UniRule"/>
</dbReference>
<dbReference type="PROSITE" id="PS00022">
    <property type="entry name" value="EGF_1"/>
    <property type="match status" value="1"/>
</dbReference>
<dbReference type="EMBL" id="LN609529">
    <property type="protein sequence ID" value="CEF68604.2"/>
    <property type="molecule type" value="Genomic_DNA"/>
</dbReference>
<dbReference type="WBParaSite" id="SRAE_2000326000.1">
    <property type="protein sequence ID" value="SRAE_2000326000.1"/>
    <property type="gene ID" value="WBGene00263481"/>
</dbReference>
<keyword evidence="3 7" id="KW-0378">Hydrolase</keyword>
<dbReference type="Gene3D" id="3.40.390.10">
    <property type="entry name" value="Collagenase (Catalytic Domain)"/>
    <property type="match status" value="1"/>
</dbReference>
<dbReference type="GeneID" id="36380974"/>
<keyword evidence="10" id="KW-1185">Reference proteome</keyword>
<dbReference type="InterPro" id="IPR000742">
    <property type="entry name" value="EGF"/>
</dbReference>
<dbReference type="RefSeq" id="XP_024507804.1">
    <property type="nucleotide sequence ID" value="XM_024654432.1"/>
</dbReference>
<evidence type="ECO:0000313" key="9">
    <source>
        <dbReference type="EMBL" id="CEF68604.2"/>
    </source>
</evidence>
<reference evidence="12" key="2">
    <citation type="submission" date="2022-04" db="UniProtKB">
        <authorList>
            <consortium name="WormBaseParasite"/>
        </authorList>
    </citation>
    <scope>IDENTIFICATION</scope>
</reference>
<proteinExistence type="predicted"/>
<name>A0A090MZA7_STRRB</name>
<reference evidence="9 10" key="1">
    <citation type="submission" date="2014-09" db="EMBL/GenBank/DDBJ databases">
        <authorList>
            <person name="Martin A.A."/>
        </authorList>
    </citation>
    <scope>NUCLEOTIDE SEQUENCE</scope>
    <source>
        <strain evidence="10 12">ED321</strain>
        <strain evidence="9">ED321 Heterogonic</strain>
    </source>
</reference>
<evidence type="ECO:0000313" key="12">
    <source>
        <dbReference type="WBParaSite" id="SRAE_2000326000.2"/>
    </source>
</evidence>
<dbReference type="PRINTS" id="PR00480">
    <property type="entry name" value="ASTACIN"/>
</dbReference>
<keyword evidence="2 7" id="KW-0479">Metal-binding</keyword>
<dbReference type="Pfam" id="PF01400">
    <property type="entry name" value="Astacin"/>
    <property type="match status" value="1"/>
</dbReference>
<evidence type="ECO:0000256" key="7">
    <source>
        <dbReference type="RuleBase" id="RU361183"/>
    </source>
</evidence>
<accession>A0A090MZA7</accession>
<sequence>MKMLIFFIIFCKITNIVLMMNISLSDYDERQKREILRHSQYAWKEKQLTYYVDPMLDHTEVKVALSRIAKETCLTFVQTHNYRESLFAYIPGRYFETNLGKGKEIPHKIFLPLRAHDIGRIMRETLRAFGIDYEHNRRDRNKYISVSPRHILSNYRKYFEKKHPTVTITYDIGYDLRSVMHFSLYEYSKKTGKVLHSKDKLMSQFIGKSQYLTFNDAKLLNSKYCSFLQIRHPVCRNKGYQNPRNPTTCKCLPFFFGNQCEHIVPNNAQCTQRNMYTALYIIATRRLRLGPNCAFFIRARSRLRIVMELRFDTQGVQRPIECNEDNSIEVKYRNDLSISGTLFCPNGRRLYIKSQENYIVIVTRRIPNNYILHIAYAQT</sequence>
<gene>
    <name evidence="9 11 12 13" type="ORF">SRAE_2000326000</name>
</gene>
<evidence type="ECO:0000256" key="5">
    <source>
        <dbReference type="ARBA" id="ARBA00023049"/>
    </source>
</evidence>
<dbReference type="GO" id="GO:0046872">
    <property type="term" value="F:metal ion binding"/>
    <property type="evidence" value="ECO:0007669"/>
    <property type="project" value="UniProtKB-KW"/>
</dbReference>
<protein>
    <recommendedName>
        <fullName evidence="7">Metalloendopeptidase</fullName>
        <ecNumber evidence="7">3.4.24.-</ecNumber>
    </recommendedName>
</protein>